<dbReference type="EMBL" id="CAJNJA010058079">
    <property type="protein sequence ID" value="CAE7864415.1"/>
    <property type="molecule type" value="Genomic_DNA"/>
</dbReference>
<accession>A0A813AGL9</accession>
<keyword evidence="2" id="KW-1185">Reference proteome</keyword>
<evidence type="ECO:0000313" key="1">
    <source>
        <dbReference type="EMBL" id="CAE7864415.1"/>
    </source>
</evidence>
<reference evidence="1" key="1">
    <citation type="submission" date="2021-02" db="EMBL/GenBank/DDBJ databases">
        <authorList>
            <person name="Dougan E. K."/>
            <person name="Rhodes N."/>
            <person name="Thang M."/>
            <person name="Chan C."/>
        </authorList>
    </citation>
    <scope>NUCLEOTIDE SEQUENCE</scope>
</reference>
<proteinExistence type="predicted"/>
<evidence type="ECO:0000313" key="2">
    <source>
        <dbReference type="Proteomes" id="UP000601435"/>
    </source>
</evidence>
<dbReference type="AlphaFoldDB" id="A0A813AGL9"/>
<protein>
    <submittedName>
        <fullName evidence="1">Uncharacterized protein</fullName>
    </submittedName>
</protein>
<comment type="caution">
    <text evidence="1">The sequence shown here is derived from an EMBL/GenBank/DDBJ whole genome shotgun (WGS) entry which is preliminary data.</text>
</comment>
<dbReference type="Proteomes" id="UP000601435">
    <property type="component" value="Unassembled WGS sequence"/>
</dbReference>
<feature type="non-terminal residue" evidence="1">
    <location>
        <position position="1"/>
    </location>
</feature>
<organism evidence="1 2">
    <name type="scientific">Symbiodinium necroappetens</name>
    <dbReference type="NCBI Taxonomy" id="1628268"/>
    <lineage>
        <taxon>Eukaryota</taxon>
        <taxon>Sar</taxon>
        <taxon>Alveolata</taxon>
        <taxon>Dinophyceae</taxon>
        <taxon>Suessiales</taxon>
        <taxon>Symbiodiniaceae</taxon>
        <taxon>Symbiodinium</taxon>
    </lineage>
</organism>
<name>A0A813AGL9_9DINO</name>
<sequence length="412" mass="46395">VGLHELALNHNKVLTQVKTYLQGRGVSHIQARLHSTEKFLTTAERSEGGESKCFAESSEAPILLLQQATVPDLLVLPAQLHDACTPLVEEELNPEHEPFPQKKLLLDYQVSSLLERFYQCPWSADGRARGGYDFLSMEQDLALRLVAGRRPLQVCSQDHKELQADIEDFPYRIYHGNVTVRILNRVKVDCRRLAPQISLNNALSVQRAEELEASFFRDSAKALDVSKITGDLIALLLGARSLVGIIRGDMTLRQFVEVYTLAESSCIDNKSESHPDALMRIVNMQDIAEVPLSALVALHLLSRDLLAMMHGVSVRCWDAEDEWVDSSDLPPELDLWLDTLQKDHPEVLICVCRLMARVLYLSCEKPLATRRPHDADYRQPPMIAQLVVGMDVVEELRNSNPFTRIMSAESQT</sequence>
<gene>
    <name evidence="1" type="ORF">SNEC2469_LOCUS27520</name>
</gene>